<evidence type="ECO:0000313" key="2">
    <source>
        <dbReference type="Proteomes" id="UP001164746"/>
    </source>
</evidence>
<organism evidence="1 2">
    <name type="scientific">Mya arenaria</name>
    <name type="common">Soft-shell clam</name>
    <dbReference type="NCBI Taxonomy" id="6604"/>
    <lineage>
        <taxon>Eukaryota</taxon>
        <taxon>Metazoa</taxon>
        <taxon>Spiralia</taxon>
        <taxon>Lophotrochozoa</taxon>
        <taxon>Mollusca</taxon>
        <taxon>Bivalvia</taxon>
        <taxon>Autobranchia</taxon>
        <taxon>Heteroconchia</taxon>
        <taxon>Euheterodonta</taxon>
        <taxon>Imparidentia</taxon>
        <taxon>Neoheterodontei</taxon>
        <taxon>Myida</taxon>
        <taxon>Myoidea</taxon>
        <taxon>Myidae</taxon>
        <taxon>Mya</taxon>
    </lineage>
</organism>
<gene>
    <name evidence="1" type="ORF">MAR_020495</name>
</gene>
<accession>A0ABY7ED98</accession>
<keyword evidence="2" id="KW-1185">Reference proteome</keyword>
<proteinExistence type="predicted"/>
<protein>
    <submittedName>
        <fullName evidence="1">Uncharacterized protein</fullName>
    </submittedName>
</protein>
<reference evidence="1" key="1">
    <citation type="submission" date="2022-11" db="EMBL/GenBank/DDBJ databases">
        <title>Centuries of genome instability and evolution in soft-shell clam transmissible cancer (bioRxiv).</title>
        <authorList>
            <person name="Hart S.F.M."/>
            <person name="Yonemitsu M.A."/>
            <person name="Giersch R.M."/>
            <person name="Beal B.F."/>
            <person name="Arriagada G."/>
            <person name="Davis B.W."/>
            <person name="Ostrander E.A."/>
            <person name="Goff S.P."/>
            <person name="Metzger M.J."/>
        </authorList>
    </citation>
    <scope>NUCLEOTIDE SEQUENCE</scope>
    <source>
        <strain evidence="1">MELC-2E11</strain>
        <tissue evidence="1">Siphon/mantle</tissue>
    </source>
</reference>
<name>A0ABY7ED98_MYAAR</name>
<sequence>MVLRTNESNEYAIPECPLPIGMHLNEQMTVCNIQDSCTAVDVCVHSDTIGRNIHMFLYLDACNQILSIGIENFKFIIPFTNVQWGIYTVIHLPVRNVFVVDLGFYICWKNSDCEHNITIFDKVELPILPCSWQQGFLNSTFSYQTWLASKGYAINTLSDGQRKELFDDLGIGRYIRQRRCFRSTPPYGNSELGWNSECQSYVDLPPLRSVVTCHLNKSCTSIKCCLDVEDLKSSVQFEINIDACNKEIHVVIEALHTTRYMQFYEYGELEAFHLGGVLRMDFIIENFDRGRKFSISLNISVCLESDATCLSEQILDQHIFPKTDCDWRNGFNVKGFSLYDWKELHSIQANEPLTPTQSDILMNHLGIAPYLLSQQCQTTDNWTNECPFHIHVNSISNEMLCHIDTTCLNIDCCIHIESVMRNVHVFVHIDDCEMKIDYGIEGIKLSKSFEGFIFEFSLADWIAKRFQTAPFYQFDRYMLTTLLEDLGIAEALLPTRCVVETSDYIDTSSCPIYQSIQSLSTNVSCSLSANCIGIHCCLNVSELPLSFDFSIDIDNCKEEMTVRIEKLRYIVLFKDILWGNEHFLFTLKNK</sequence>
<dbReference type="Proteomes" id="UP001164746">
    <property type="component" value="Chromosome 5"/>
</dbReference>
<dbReference type="EMBL" id="CP111016">
    <property type="protein sequence ID" value="WAR05126.1"/>
    <property type="molecule type" value="Genomic_DNA"/>
</dbReference>
<evidence type="ECO:0000313" key="1">
    <source>
        <dbReference type="EMBL" id="WAR05126.1"/>
    </source>
</evidence>